<keyword evidence="2" id="KW-1185">Reference proteome</keyword>
<sequence length="364" mass="41122">MPSFFKSTIEPIVIWSIFALGAVINRRSSTVRRRRTKSDIEHTSPTAEPECPSGTSCLDTGQRWSSASSPSPKKPGHECRVASGADAVSRVLELFGRFWSMFPFLPEIWYWNLTYWVYQSLRAFSARMIAGKQPIFDLARTHALQVLRLEAILGIDIELSFQHGILSNYPSQVVTLARIYHSHICVGVAFIVYCYTFLPRAMYRRVRRTLALDNAMAFLVITTWRCCPPRLLPPEYGYVDVLHGNKFAAVEGSAWTNNRFQLTIAAMPSLHFGTSLFFAAVLSKFSPHRVVRVLAPLWPVVMLVTIVATANHFLLDAAAGAVIPFLGWRYHEVLGYLGRAQVRVFRPVGRRMGIADDEERAIRD</sequence>
<accession>A0ACC0V7J2</accession>
<name>A0ACC0V7J2_9HYPO</name>
<reference evidence="1" key="1">
    <citation type="submission" date="2022-10" db="EMBL/GenBank/DDBJ databases">
        <title>Complete Genome of Trichothecium roseum strain YXFP-22015, a Plant Pathogen Isolated from Citrus.</title>
        <authorList>
            <person name="Wang Y."/>
            <person name="Zhu L."/>
        </authorList>
    </citation>
    <scope>NUCLEOTIDE SEQUENCE</scope>
    <source>
        <strain evidence="1">YXFP-22015</strain>
    </source>
</reference>
<comment type="caution">
    <text evidence="1">The sequence shown here is derived from an EMBL/GenBank/DDBJ whole genome shotgun (WGS) entry which is preliminary data.</text>
</comment>
<dbReference type="Proteomes" id="UP001163324">
    <property type="component" value="Chromosome 3"/>
</dbReference>
<dbReference type="EMBL" id="CM047942">
    <property type="protein sequence ID" value="KAI9902097.1"/>
    <property type="molecule type" value="Genomic_DNA"/>
</dbReference>
<gene>
    <name evidence="1" type="ORF">N3K66_003914</name>
</gene>
<proteinExistence type="predicted"/>
<protein>
    <submittedName>
        <fullName evidence="1">Uncharacterized protein</fullName>
    </submittedName>
</protein>
<evidence type="ECO:0000313" key="2">
    <source>
        <dbReference type="Proteomes" id="UP001163324"/>
    </source>
</evidence>
<evidence type="ECO:0000313" key="1">
    <source>
        <dbReference type="EMBL" id="KAI9902097.1"/>
    </source>
</evidence>
<organism evidence="1 2">
    <name type="scientific">Trichothecium roseum</name>
    <dbReference type="NCBI Taxonomy" id="47278"/>
    <lineage>
        <taxon>Eukaryota</taxon>
        <taxon>Fungi</taxon>
        <taxon>Dikarya</taxon>
        <taxon>Ascomycota</taxon>
        <taxon>Pezizomycotina</taxon>
        <taxon>Sordariomycetes</taxon>
        <taxon>Hypocreomycetidae</taxon>
        <taxon>Hypocreales</taxon>
        <taxon>Hypocreales incertae sedis</taxon>
        <taxon>Trichothecium</taxon>
    </lineage>
</organism>